<sequence>MSERKSGRSSKKVNYASFGAGNDDDDFDEDFKDITPPPAKKAKTLKTSNKENTLKKQAIKNNEKGNSKKRKPPNERTFDRELQLALEISIHESQDSTGGVDEPPPPTIEASEPFSITANMEAMEELNKLKVEATPPVLQPITTDQPEVVVLEEEEHERVTTAESETPKGQVFDDSIEVISSVPEVEPKTKRRATAKKPVVDSDSESAFDPDDDDKDLSDESDEDYEEDNDSDFEGFGKKKKGKGKSQKPTAKKQTTPKSTSTAKSKTKAAPVSKSVAPRSKVTAIRKAVSPSVGQTMSSPVGRGLGGGTPKWTPPGSGVCKKLFYLLKH</sequence>
<feature type="region of interest" description="Disordered" evidence="1">
    <location>
        <begin position="137"/>
        <end position="314"/>
    </location>
</feature>
<comment type="caution">
    <text evidence="2">The sequence shown here is derived from an EMBL/GenBank/DDBJ whole genome shotgun (WGS) entry which is preliminary data.</text>
</comment>
<feature type="compositionally biased region" description="Acidic residues" evidence="1">
    <location>
        <begin position="202"/>
        <end position="233"/>
    </location>
</feature>
<feature type="compositionally biased region" description="Acidic residues" evidence="1">
    <location>
        <begin position="22"/>
        <end position="31"/>
    </location>
</feature>
<evidence type="ECO:0000256" key="1">
    <source>
        <dbReference type="SAM" id="MobiDB-lite"/>
    </source>
</evidence>
<dbReference type="Proteomes" id="UP000242188">
    <property type="component" value="Unassembled WGS sequence"/>
</dbReference>
<feature type="compositionally biased region" description="Basic and acidic residues" evidence="1">
    <location>
        <begin position="61"/>
        <end position="82"/>
    </location>
</feature>
<feature type="compositionally biased region" description="Low complexity" evidence="1">
    <location>
        <begin position="247"/>
        <end position="277"/>
    </location>
</feature>
<name>A0A210QPJ4_MIZYE</name>
<dbReference type="EMBL" id="NEDP02002502">
    <property type="protein sequence ID" value="OWF50664.1"/>
    <property type="molecule type" value="Genomic_DNA"/>
</dbReference>
<proteinExistence type="predicted"/>
<protein>
    <recommendedName>
        <fullName evidence="4">RAD51-associated protein 1</fullName>
    </recommendedName>
</protein>
<dbReference type="AlphaFoldDB" id="A0A210QPJ4"/>
<organism evidence="2 3">
    <name type="scientific">Mizuhopecten yessoensis</name>
    <name type="common">Japanese scallop</name>
    <name type="synonym">Patinopecten yessoensis</name>
    <dbReference type="NCBI Taxonomy" id="6573"/>
    <lineage>
        <taxon>Eukaryota</taxon>
        <taxon>Metazoa</taxon>
        <taxon>Spiralia</taxon>
        <taxon>Lophotrochozoa</taxon>
        <taxon>Mollusca</taxon>
        <taxon>Bivalvia</taxon>
        <taxon>Autobranchia</taxon>
        <taxon>Pteriomorphia</taxon>
        <taxon>Pectinida</taxon>
        <taxon>Pectinoidea</taxon>
        <taxon>Pectinidae</taxon>
        <taxon>Mizuhopecten</taxon>
    </lineage>
</organism>
<feature type="region of interest" description="Disordered" evidence="1">
    <location>
        <begin position="1"/>
        <end position="111"/>
    </location>
</feature>
<evidence type="ECO:0000313" key="2">
    <source>
        <dbReference type="EMBL" id="OWF50664.1"/>
    </source>
</evidence>
<accession>A0A210QPJ4</accession>
<keyword evidence="3" id="KW-1185">Reference proteome</keyword>
<dbReference type="STRING" id="6573.A0A210QPJ4"/>
<evidence type="ECO:0000313" key="3">
    <source>
        <dbReference type="Proteomes" id="UP000242188"/>
    </source>
</evidence>
<evidence type="ECO:0008006" key="4">
    <source>
        <dbReference type="Google" id="ProtNLM"/>
    </source>
</evidence>
<gene>
    <name evidence="2" type="ORF">KP79_PYT18223</name>
</gene>
<reference evidence="2 3" key="1">
    <citation type="journal article" date="2017" name="Nat. Ecol. Evol.">
        <title>Scallop genome provides insights into evolution of bilaterian karyotype and development.</title>
        <authorList>
            <person name="Wang S."/>
            <person name="Zhang J."/>
            <person name="Jiao W."/>
            <person name="Li J."/>
            <person name="Xun X."/>
            <person name="Sun Y."/>
            <person name="Guo X."/>
            <person name="Huan P."/>
            <person name="Dong B."/>
            <person name="Zhang L."/>
            <person name="Hu X."/>
            <person name="Sun X."/>
            <person name="Wang J."/>
            <person name="Zhao C."/>
            <person name="Wang Y."/>
            <person name="Wang D."/>
            <person name="Huang X."/>
            <person name="Wang R."/>
            <person name="Lv J."/>
            <person name="Li Y."/>
            <person name="Zhang Z."/>
            <person name="Liu B."/>
            <person name="Lu W."/>
            <person name="Hui Y."/>
            <person name="Liang J."/>
            <person name="Zhou Z."/>
            <person name="Hou R."/>
            <person name="Li X."/>
            <person name="Liu Y."/>
            <person name="Li H."/>
            <person name="Ning X."/>
            <person name="Lin Y."/>
            <person name="Zhao L."/>
            <person name="Xing Q."/>
            <person name="Dou J."/>
            <person name="Li Y."/>
            <person name="Mao J."/>
            <person name="Guo H."/>
            <person name="Dou H."/>
            <person name="Li T."/>
            <person name="Mu C."/>
            <person name="Jiang W."/>
            <person name="Fu Q."/>
            <person name="Fu X."/>
            <person name="Miao Y."/>
            <person name="Liu J."/>
            <person name="Yu Q."/>
            <person name="Li R."/>
            <person name="Liao H."/>
            <person name="Li X."/>
            <person name="Kong Y."/>
            <person name="Jiang Z."/>
            <person name="Chourrout D."/>
            <person name="Li R."/>
            <person name="Bao Z."/>
        </authorList>
    </citation>
    <scope>NUCLEOTIDE SEQUENCE [LARGE SCALE GENOMIC DNA]</scope>
    <source>
        <strain evidence="2 3">PY_sf001</strain>
    </source>
</reference>
<dbReference type="OrthoDB" id="10482974at2759"/>